<sequence>MHVERRWRAKVGLQPAEFHFHYDQSSSPLCLPEDRTWPGTKCERCQHYGYVCSAMRTKHEESSAIPDVSPRNSPSLPTTTPSTSPQARPRRSEIRCLQDLGDLRQLSTSHSCPLLRY</sequence>
<organism evidence="2 3">
    <name type="scientific">Letharia columbiana</name>
    <dbReference type="NCBI Taxonomy" id="112416"/>
    <lineage>
        <taxon>Eukaryota</taxon>
        <taxon>Fungi</taxon>
        <taxon>Dikarya</taxon>
        <taxon>Ascomycota</taxon>
        <taxon>Pezizomycotina</taxon>
        <taxon>Lecanoromycetes</taxon>
        <taxon>OSLEUM clade</taxon>
        <taxon>Lecanoromycetidae</taxon>
        <taxon>Lecanorales</taxon>
        <taxon>Lecanorineae</taxon>
        <taxon>Parmeliaceae</taxon>
        <taxon>Letharia</taxon>
    </lineage>
</organism>
<reference evidence="2 3" key="1">
    <citation type="journal article" date="2020" name="Genomics">
        <title>Complete, high-quality genomes from long-read metagenomic sequencing of two wolf lichen thalli reveals enigmatic genome architecture.</title>
        <authorList>
            <person name="McKenzie S.K."/>
            <person name="Walston R.F."/>
            <person name="Allen J.L."/>
        </authorList>
    </citation>
    <scope>NUCLEOTIDE SEQUENCE [LARGE SCALE GENOMIC DNA]</scope>
    <source>
        <strain evidence="2">WasteWater2</strain>
    </source>
</reference>
<evidence type="ECO:0000313" key="2">
    <source>
        <dbReference type="EMBL" id="KAF6234739.1"/>
    </source>
</evidence>
<dbReference type="GeneID" id="59288617"/>
<dbReference type="Proteomes" id="UP000578531">
    <property type="component" value="Unassembled WGS sequence"/>
</dbReference>
<evidence type="ECO:0000313" key="3">
    <source>
        <dbReference type="Proteomes" id="UP000578531"/>
    </source>
</evidence>
<dbReference type="RefSeq" id="XP_037164129.1">
    <property type="nucleotide sequence ID" value="XM_037308865.1"/>
</dbReference>
<dbReference type="EMBL" id="JACCJC010000028">
    <property type="protein sequence ID" value="KAF6234739.1"/>
    <property type="molecule type" value="Genomic_DNA"/>
</dbReference>
<feature type="compositionally biased region" description="Low complexity" evidence="1">
    <location>
        <begin position="69"/>
        <end position="87"/>
    </location>
</feature>
<proteinExistence type="predicted"/>
<dbReference type="OrthoDB" id="539213at2759"/>
<dbReference type="AlphaFoldDB" id="A0A8H6FU17"/>
<evidence type="ECO:0000256" key="1">
    <source>
        <dbReference type="SAM" id="MobiDB-lite"/>
    </source>
</evidence>
<feature type="region of interest" description="Disordered" evidence="1">
    <location>
        <begin position="61"/>
        <end position="91"/>
    </location>
</feature>
<keyword evidence="3" id="KW-1185">Reference proteome</keyword>
<accession>A0A8H6FU17</accession>
<protein>
    <submittedName>
        <fullName evidence="2">Uncharacterized protein</fullName>
    </submittedName>
</protein>
<name>A0A8H6FU17_9LECA</name>
<comment type="caution">
    <text evidence="2">The sequence shown here is derived from an EMBL/GenBank/DDBJ whole genome shotgun (WGS) entry which is preliminary data.</text>
</comment>
<gene>
    <name evidence="2" type="ORF">HO173_006959</name>
</gene>